<comment type="similarity">
    <text evidence="1">Belongs to the clavaminate synthase family.</text>
</comment>
<evidence type="ECO:0000313" key="6">
    <source>
        <dbReference type="EMBL" id="MFC4999105.1"/>
    </source>
</evidence>
<keyword evidence="2" id="KW-0479">Metal-binding</keyword>
<dbReference type="InterPro" id="IPR053447">
    <property type="entry name" value="Alpha-KG_dependent_hydroxylase"/>
</dbReference>
<name>A0ABV9VUC6_9ACTN</name>
<proteinExistence type="inferred from homology"/>
<dbReference type="InterPro" id="IPR014503">
    <property type="entry name" value="Clavaminate_syn-like"/>
</dbReference>
<evidence type="ECO:0000313" key="7">
    <source>
        <dbReference type="Proteomes" id="UP001595912"/>
    </source>
</evidence>
<comment type="caution">
    <text evidence="6">The sequence shown here is derived from an EMBL/GenBank/DDBJ whole genome shotgun (WGS) entry which is preliminary data.</text>
</comment>
<dbReference type="SUPFAM" id="SSF51197">
    <property type="entry name" value="Clavaminate synthase-like"/>
    <property type="match status" value="1"/>
</dbReference>
<keyword evidence="4" id="KW-0408">Iron</keyword>
<dbReference type="InterPro" id="IPR042098">
    <property type="entry name" value="TauD-like_sf"/>
</dbReference>
<dbReference type="Pfam" id="PF02668">
    <property type="entry name" value="TauD"/>
    <property type="match status" value="1"/>
</dbReference>
<dbReference type="InterPro" id="IPR003819">
    <property type="entry name" value="TauD/TfdA-like"/>
</dbReference>
<accession>A0ABV9VUC6</accession>
<dbReference type="EMBL" id="JBHSIU010000014">
    <property type="protein sequence ID" value="MFC4999105.1"/>
    <property type="molecule type" value="Genomic_DNA"/>
</dbReference>
<dbReference type="Proteomes" id="UP001595912">
    <property type="component" value="Unassembled WGS sequence"/>
</dbReference>
<dbReference type="RefSeq" id="WP_380115435.1">
    <property type="nucleotide sequence ID" value="NZ_JBHSIU010000014.1"/>
</dbReference>
<dbReference type="Gene3D" id="3.60.130.10">
    <property type="entry name" value="Clavaminate synthase-like"/>
    <property type="match status" value="1"/>
</dbReference>
<protein>
    <submittedName>
        <fullName evidence="6">Guanitoxin biosynthesis L-enduracididine beta-hydroxylase GntD</fullName>
    </submittedName>
</protein>
<evidence type="ECO:0000256" key="2">
    <source>
        <dbReference type="ARBA" id="ARBA00022723"/>
    </source>
</evidence>
<keyword evidence="3" id="KW-0560">Oxidoreductase</keyword>
<evidence type="ECO:0000256" key="4">
    <source>
        <dbReference type="ARBA" id="ARBA00023004"/>
    </source>
</evidence>
<gene>
    <name evidence="6" type="primary">gntD</name>
    <name evidence="6" type="ORF">ACFPIJ_14810</name>
</gene>
<reference evidence="7" key="1">
    <citation type="journal article" date="2019" name="Int. J. Syst. Evol. Microbiol.">
        <title>The Global Catalogue of Microorganisms (GCM) 10K type strain sequencing project: providing services to taxonomists for standard genome sequencing and annotation.</title>
        <authorList>
            <consortium name="The Broad Institute Genomics Platform"/>
            <consortium name="The Broad Institute Genome Sequencing Center for Infectious Disease"/>
            <person name="Wu L."/>
            <person name="Ma J."/>
        </authorList>
    </citation>
    <scope>NUCLEOTIDE SEQUENCE [LARGE SCALE GENOMIC DNA]</scope>
    <source>
        <strain evidence="7">CGMCC 4.7152</strain>
    </source>
</reference>
<sequence length="343" mass="38748">MLEVRLSPTECAEVEAILAELIDTFPDANDAAFLRRVTLYAQRMPERLRATAHKLRHQETSGALLVSGFEVDDDRIGATPQHWADTLRQSGTVREEFFFILCATLLGDVFCWSSQQGGRLVNEVVPIKGDEDRQINSGSTSELLWHTEDAFHPYRADYIGLMCMRNPDRTATMLACMDEVPIAEEVSKVLFEQRFVFRPDDAHLPVNRDPNMVVAPGTEAAVARSYARIEEIIRNPEKTAVLFGDPSAPYIRLDSDAIERDIDDPLAVAALDAFMAEVDKHLRGVVLEPGDVMFVDNYRAVHGRQPFKANFDGRDRWLRRVNITRDIRKSRDSRASATARVVF</sequence>
<dbReference type="PIRSF" id="PIRSF019543">
    <property type="entry name" value="Clavaminate_syn"/>
    <property type="match status" value="1"/>
</dbReference>
<evidence type="ECO:0000259" key="5">
    <source>
        <dbReference type="Pfam" id="PF02668"/>
    </source>
</evidence>
<evidence type="ECO:0000256" key="1">
    <source>
        <dbReference type="ARBA" id="ARBA00008425"/>
    </source>
</evidence>
<evidence type="ECO:0000256" key="3">
    <source>
        <dbReference type="ARBA" id="ARBA00023002"/>
    </source>
</evidence>
<organism evidence="6 7">
    <name type="scientific">Dactylosporangium cerinum</name>
    <dbReference type="NCBI Taxonomy" id="1434730"/>
    <lineage>
        <taxon>Bacteria</taxon>
        <taxon>Bacillati</taxon>
        <taxon>Actinomycetota</taxon>
        <taxon>Actinomycetes</taxon>
        <taxon>Micromonosporales</taxon>
        <taxon>Micromonosporaceae</taxon>
        <taxon>Dactylosporangium</taxon>
    </lineage>
</organism>
<feature type="domain" description="TauD/TfdA-like" evidence="5">
    <location>
        <begin position="128"/>
        <end position="321"/>
    </location>
</feature>
<dbReference type="NCBIfam" id="NF041363">
    <property type="entry name" value="GntD_guanitoxin"/>
    <property type="match status" value="1"/>
</dbReference>
<keyword evidence="7" id="KW-1185">Reference proteome</keyword>